<comment type="caution">
    <text evidence="2">The sequence shown here is derived from an EMBL/GenBank/DDBJ whole genome shotgun (WGS) entry which is preliminary data.</text>
</comment>
<gene>
    <name evidence="2" type="ORF">WKW77_01100</name>
</gene>
<dbReference type="Pfam" id="PF04337">
    <property type="entry name" value="DUF480"/>
    <property type="match status" value="1"/>
</dbReference>
<dbReference type="Gene3D" id="1.10.10.10">
    <property type="entry name" value="Winged helix-like DNA-binding domain superfamily/Winged helix DNA-binding domain"/>
    <property type="match status" value="2"/>
</dbReference>
<dbReference type="PANTHER" id="PTHR38768:SF1">
    <property type="entry name" value="UPF0502 PROTEIN YCEH"/>
    <property type="match status" value="1"/>
</dbReference>
<dbReference type="HAMAP" id="MF_01584">
    <property type="entry name" value="UPF0502"/>
    <property type="match status" value="1"/>
</dbReference>
<dbReference type="EMBL" id="JBBKZU010000001">
    <property type="protein sequence ID" value="MEJ8809645.1"/>
    <property type="molecule type" value="Genomic_DNA"/>
</dbReference>
<accession>A0ABU8V9D9</accession>
<evidence type="ECO:0000256" key="1">
    <source>
        <dbReference type="HAMAP-Rule" id="MF_01584"/>
    </source>
</evidence>
<reference evidence="2 3" key="1">
    <citation type="submission" date="2024-03" db="EMBL/GenBank/DDBJ databases">
        <title>Novel species of the genus Variovorax.</title>
        <authorList>
            <person name="Liu Q."/>
            <person name="Xin Y.-H."/>
        </authorList>
    </citation>
    <scope>NUCLEOTIDE SEQUENCE [LARGE SCALE GENOMIC DNA]</scope>
    <source>
        <strain evidence="2 3">KACC 18899</strain>
    </source>
</reference>
<evidence type="ECO:0000313" key="3">
    <source>
        <dbReference type="Proteomes" id="UP001365846"/>
    </source>
</evidence>
<sequence length="221" mass="23466">MSLRALSPLEIRVLGVLSEKQRTVPDSYPLTLNSLVAGCNQKTSRNPILDVSEAEAQATLDSLKSLSLVTESSGGRAYRYAHNIDGVLRIPSQSIVLLTVLMLRGPQTAGELRIASDRMHNFADISSVEAFLDELAERPAGGLVVKLPRLPGARESRWAHLLGGAPAEDTPSPYPIAGSEDVSLGEVAALKANVARLEAELDGMKALVGRICSELGISDAS</sequence>
<dbReference type="Proteomes" id="UP001365846">
    <property type="component" value="Unassembled WGS sequence"/>
</dbReference>
<name>A0ABU8V9D9_9BURK</name>
<protein>
    <submittedName>
        <fullName evidence="2">YceH family protein</fullName>
    </submittedName>
</protein>
<proteinExistence type="inferred from homology"/>
<dbReference type="PANTHER" id="PTHR38768">
    <property type="entry name" value="UPF0502 PROTEIN YCEH"/>
    <property type="match status" value="1"/>
</dbReference>
<dbReference type="SUPFAM" id="SSF46785">
    <property type="entry name" value="Winged helix' DNA-binding domain"/>
    <property type="match status" value="2"/>
</dbReference>
<comment type="similarity">
    <text evidence="1">Belongs to the UPF0502 family.</text>
</comment>
<dbReference type="InterPro" id="IPR036388">
    <property type="entry name" value="WH-like_DNA-bd_sf"/>
</dbReference>
<dbReference type="InterPro" id="IPR007432">
    <property type="entry name" value="DUF480"/>
</dbReference>
<dbReference type="InterPro" id="IPR036390">
    <property type="entry name" value="WH_DNA-bd_sf"/>
</dbReference>
<keyword evidence="3" id="KW-1185">Reference proteome</keyword>
<evidence type="ECO:0000313" key="2">
    <source>
        <dbReference type="EMBL" id="MEJ8809645.1"/>
    </source>
</evidence>
<organism evidence="2 3">
    <name type="scientific">Variovorax ureilyticus</name>
    <dbReference type="NCBI Taxonomy" id="1836198"/>
    <lineage>
        <taxon>Bacteria</taxon>
        <taxon>Pseudomonadati</taxon>
        <taxon>Pseudomonadota</taxon>
        <taxon>Betaproteobacteria</taxon>
        <taxon>Burkholderiales</taxon>
        <taxon>Comamonadaceae</taxon>
        <taxon>Variovorax</taxon>
    </lineage>
</organism>
<dbReference type="RefSeq" id="WP_340354982.1">
    <property type="nucleotide sequence ID" value="NZ_JBBKZU010000001.1"/>
</dbReference>